<evidence type="ECO:0000313" key="8">
    <source>
        <dbReference type="EMBL" id="XCM34812.1"/>
    </source>
</evidence>
<dbReference type="Gene3D" id="3.40.190.10">
    <property type="entry name" value="Periplasmic binding protein-like II"/>
    <property type="match status" value="2"/>
</dbReference>
<keyword evidence="2" id="KW-0813">Transport</keyword>
<accession>A0AAU8J9C4</accession>
<sequence length="344" mass="37659">MPTRHCIQRQTNSQTNKISARIGNFRFWHQWHLVVHLVVQLVVQLVVHLVVHLVVTENLAEQISNSLKSKITQFFGWGLCLSLVLSPIFAGFPLPGHTAQWPEILQRGTLIVAVKDNLRPLGFRSPDGTLQGLEIDLARRLAAELLGDSNAVKLEPVSNVNRLSVVFNHQVDLAIASVTANRVRSRLVDFSLPYYLDGTALVSKTKVSDVLNRVPSLSSPLSGQKIAVLNGSSTISIIRYHFPAAQLVGVDSYQQGYSLLEAGQATAFAGDASVLTGWVQEYPEYSLLPVQLGTQPLAVVMPKGQQYADLRAKVNQAIAALQADGWLLARTKSWGLPLPPASEK</sequence>
<dbReference type="PROSITE" id="PS01039">
    <property type="entry name" value="SBP_BACTERIAL_3"/>
    <property type="match status" value="1"/>
</dbReference>
<dbReference type="PANTHER" id="PTHR30085">
    <property type="entry name" value="AMINO ACID ABC TRANSPORTER PERMEASE"/>
    <property type="match status" value="1"/>
</dbReference>
<gene>
    <name evidence="8" type="ORF">ABWT76_003452</name>
</gene>
<evidence type="ECO:0000256" key="1">
    <source>
        <dbReference type="ARBA" id="ARBA00010333"/>
    </source>
</evidence>
<protein>
    <submittedName>
        <fullName evidence="8">Transporter substrate-binding domain-containing protein</fullName>
    </submittedName>
</protein>
<feature type="domain" description="Solute-binding protein family 3/N-terminal" evidence="6">
    <location>
        <begin position="109"/>
        <end position="338"/>
    </location>
</feature>
<dbReference type="EMBL" id="CP159837">
    <property type="protein sequence ID" value="XCM34812.1"/>
    <property type="molecule type" value="Genomic_DNA"/>
</dbReference>
<dbReference type="SMART" id="SM00079">
    <property type="entry name" value="PBPe"/>
    <property type="match status" value="1"/>
</dbReference>
<name>A0AAU8J9C4_9CYAN</name>
<evidence type="ECO:0000259" key="6">
    <source>
        <dbReference type="SMART" id="SM00062"/>
    </source>
</evidence>
<dbReference type="SUPFAM" id="SSF53850">
    <property type="entry name" value="Periplasmic binding protein-like II"/>
    <property type="match status" value="1"/>
</dbReference>
<dbReference type="Pfam" id="PF00497">
    <property type="entry name" value="SBP_bac_3"/>
    <property type="match status" value="1"/>
</dbReference>
<evidence type="ECO:0000256" key="4">
    <source>
        <dbReference type="RuleBase" id="RU003744"/>
    </source>
</evidence>
<keyword evidence="5" id="KW-1133">Transmembrane helix</keyword>
<dbReference type="GO" id="GO:0006865">
    <property type="term" value="P:amino acid transport"/>
    <property type="evidence" value="ECO:0007669"/>
    <property type="project" value="TreeGrafter"/>
</dbReference>
<feature type="transmembrane region" description="Helical" evidence="5">
    <location>
        <begin position="31"/>
        <end position="54"/>
    </location>
</feature>
<dbReference type="PANTHER" id="PTHR30085:SF6">
    <property type="entry name" value="ABC TRANSPORTER GLUTAMINE-BINDING PROTEIN GLNH"/>
    <property type="match status" value="1"/>
</dbReference>
<dbReference type="GO" id="GO:0005576">
    <property type="term" value="C:extracellular region"/>
    <property type="evidence" value="ECO:0007669"/>
    <property type="project" value="TreeGrafter"/>
</dbReference>
<dbReference type="GO" id="GO:0015276">
    <property type="term" value="F:ligand-gated monoatomic ion channel activity"/>
    <property type="evidence" value="ECO:0007669"/>
    <property type="project" value="InterPro"/>
</dbReference>
<dbReference type="GO" id="GO:0030288">
    <property type="term" value="C:outer membrane-bounded periplasmic space"/>
    <property type="evidence" value="ECO:0007669"/>
    <property type="project" value="TreeGrafter"/>
</dbReference>
<reference evidence="8" key="1">
    <citation type="submission" date="2024-07" db="EMBL/GenBank/DDBJ databases">
        <authorList>
            <person name="Kim Y.J."/>
            <person name="Jeong J.Y."/>
        </authorList>
    </citation>
    <scope>NUCLEOTIDE SEQUENCE</scope>
    <source>
        <strain evidence="8">GIHE-MW2</strain>
    </source>
</reference>
<organism evidence="8">
    <name type="scientific">Planktothricoides raciborskii GIHE-MW2</name>
    <dbReference type="NCBI Taxonomy" id="2792601"/>
    <lineage>
        <taxon>Bacteria</taxon>
        <taxon>Bacillati</taxon>
        <taxon>Cyanobacteriota</taxon>
        <taxon>Cyanophyceae</taxon>
        <taxon>Oscillatoriophycideae</taxon>
        <taxon>Oscillatoriales</taxon>
        <taxon>Oscillatoriaceae</taxon>
        <taxon>Planktothricoides</taxon>
    </lineage>
</organism>
<comment type="similarity">
    <text evidence="1 4">Belongs to the bacterial solute-binding protein 3 family.</text>
</comment>
<dbReference type="GO" id="GO:0016020">
    <property type="term" value="C:membrane"/>
    <property type="evidence" value="ECO:0007669"/>
    <property type="project" value="InterPro"/>
</dbReference>
<evidence type="ECO:0000256" key="5">
    <source>
        <dbReference type="SAM" id="Phobius"/>
    </source>
</evidence>
<dbReference type="InterPro" id="IPR001320">
    <property type="entry name" value="Iontro_rcpt_C"/>
</dbReference>
<evidence type="ECO:0000256" key="2">
    <source>
        <dbReference type="ARBA" id="ARBA00022448"/>
    </source>
</evidence>
<dbReference type="InterPro" id="IPR001638">
    <property type="entry name" value="Solute-binding_3/MltF_N"/>
</dbReference>
<proteinExistence type="inferred from homology"/>
<evidence type="ECO:0000259" key="7">
    <source>
        <dbReference type="SMART" id="SM00079"/>
    </source>
</evidence>
<keyword evidence="5" id="KW-0812">Transmembrane</keyword>
<dbReference type="SMART" id="SM00062">
    <property type="entry name" value="PBPb"/>
    <property type="match status" value="1"/>
</dbReference>
<dbReference type="InterPro" id="IPR051455">
    <property type="entry name" value="Bact_solute-bind_prot3"/>
</dbReference>
<evidence type="ECO:0000256" key="3">
    <source>
        <dbReference type="ARBA" id="ARBA00022729"/>
    </source>
</evidence>
<keyword evidence="5" id="KW-0472">Membrane</keyword>
<keyword evidence="3" id="KW-0732">Signal</keyword>
<feature type="domain" description="Ionotropic glutamate receptor C-terminal" evidence="7">
    <location>
        <begin position="109"/>
        <end position="337"/>
    </location>
</feature>
<dbReference type="RefSeq" id="WP_313890672.1">
    <property type="nucleotide sequence ID" value="NZ_CP159837.1"/>
</dbReference>
<feature type="transmembrane region" description="Helical" evidence="5">
    <location>
        <begin position="74"/>
        <end position="94"/>
    </location>
</feature>
<dbReference type="InterPro" id="IPR018313">
    <property type="entry name" value="SBP_3_CS"/>
</dbReference>
<dbReference type="AlphaFoldDB" id="A0AAU8J9C4"/>